<sequence>MRRSARPVGGAALAVAGAALTLITGCGTGDQRAGGPAGPGAPAAAPTVTPAPAASSADATTANTRQVCDAINLAVAQGATTFGADLGSMTGHLAGGNRSAADDARRSALRELTSLAGKVRAVATPALNPAVRAAAETTAGNLDRAAADPGLLGGVKTAIDVAPVLSRITSTANPLMAVCV</sequence>
<evidence type="ECO:0000256" key="2">
    <source>
        <dbReference type="SAM" id="SignalP"/>
    </source>
</evidence>
<evidence type="ECO:0008006" key="5">
    <source>
        <dbReference type="Google" id="ProtNLM"/>
    </source>
</evidence>
<gene>
    <name evidence="3" type="ORF">Raf01_81260</name>
</gene>
<comment type="caution">
    <text evidence="3">The sequence shown here is derived from an EMBL/GenBank/DDBJ whole genome shotgun (WGS) entry which is preliminary data.</text>
</comment>
<evidence type="ECO:0000256" key="1">
    <source>
        <dbReference type="SAM" id="MobiDB-lite"/>
    </source>
</evidence>
<feature type="signal peptide" evidence="2">
    <location>
        <begin position="1"/>
        <end position="18"/>
    </location>
</feature>
<evidence type="ECO:0000313" key="4">
    <source>
        <dbReference type="Proteomes" id="UP000642748"/>
    </source>
</evidence>
<keyword evidence="2" id="KW-0732">Signal</keyword>
<reference evidence="3" key="1">
    <citation type="submission" date="2021-01" db="EMBL/GenBank/DDBJ databases">
        <title>Whole genome shotgun sequence of Rugosimonospora africana NBRC 104875.</title>
        <authorList>
            <person name="Komaki H."/>
            <person name="Tamura T."/>
        </authorList>
    </citation>
    <scope>NUCLEOTIDE SEQUENCE</scope>
    <source>
        <strain evidence="3">NBRC 104875</strain>
    </source>
</reference>
<dbReference type="PROSITE" id="PS51257">
    <property type="entry name" value="PROKAR_LIPOPROTEIN"/>
    <property type="match status" value="1"/>
</dbReference>
<keyword evidence="4" id="KW-1185">Reference proteome</keyword>
<evidence type="ECO:0000313" key="3">
    <source>
        <dbReference type="EMBL" id="GIH19954.1"/>
    </source>
</evidence>
<protein>
    <recommendedName>
        <fullName evidence="5">Lipoprotein</fullName>
    </recommendedName>
</protein>
<proteinExistence type="predicted"/>
<name>A0A8J3QZ48_9ACTN</name>
<dbReference type="Proteomes" id="UP000642748">
    <property type="component" value="Unassembled WGS sequence"/>
</dbReference>
<dbReference type="EMBL" id="BONZ01000087">
    <property type="protein sequence ID" value="GIH19954.1"/>
    <property type="molecule type" value="Genomic_DNA"/>
</dbReference>
<organism evidence="3 4">
    <name type="scientific">Rugosimonospora africana</name>
    <dbReference type="NCBI Taxonomy" id="556532"/>
    <lineage>
        <taxon>Bacteria</taxon>
        <taxon>Bacillati</taxon>
        <taxon>Actinomycetota</taxon>
        <taxon>Actinomycetes</taxon>
        <taxon>Micromonosporales</taxon>
        <taxon>Micromonosporaceae</taxon>
        <taxon>Rugosimonospora</taxon>
    </lineage>
</organism>
<feature type="chain" id="PRO_5039455081" description="Lipoprotein" evidence="2">
    <location>
        <begin position="19"/>
        <end position="180"/>
    </location>
</feature>
<feature type="compositionally biased region" description="Low complexity" evidence="1">
    <location>
        <begin position="40"/>
        <end position="58"/>
    </location>
</feature>
<dbReference type="AlphaFoldDB" id="A0A8J3QZ48"/>
<dbReference type="RefSeq" id="WP_203923393.1">
    <property type="nucleotide sequence ID" value="NZ_BONZ01000087.1"/>
</dbReference>
<accession>A0A8J3QZ48</accession>
<feature type="region of interest" description="Disordered" evidence="1">
    <location>
        <begin position="29"/>
        <end position="58"/>
    </location>
</feature>